<keyword evidence="3" id="KW-1185">Reference proteome</keyword>
<organism evidence="2 3">
    <name type="scientific">Steinernema carpocapsae</name>
    <name type="common">Entomopathogenic nematode</name>
    <dbReference type="NCBI Taxonomy" id="34508"/>
    <lineage>
        <taxon>Eukaryota</taxon>
        <taxon>Metazoa</taxon>
        <taxon>Ecdysozoa</taxon>
        <taxon>Nematoda</taxon>
        <taxon>Chromadorea</taxon>
        <taxon>Rhabditida</taxon>
        <taxon>Tylenchina</taxon>
        <taxon>Panagrolaimomorpha</taxon>
        <taxon>Strongyloidoidea</taxon>
        <taxon>Steinernematidae</taxon>
        <taxon>Steinernema</taxon>
    </lineage>
</organism>
<reference evidence="2 3" key="1">
    <citation type="journal article" date="2015" name="Genome Biol.">
        <title>Comparative genomics of Steinernema reveals deeply conserved gene regulatory networks.</title>
        <authorList>
            <person name="Dillman A.R."/>
            <person name="Macchietto M."/>
            <person name="Porter C.F."/>
            <person name="Rogers A."/>
            <person name="Williams B."/>
            <person name="Antoshechkin I."/>
            <person name="Lee M.M."/>
            <person name="Goodwin Z."/>
            <person name="Lu X."/>
            <person name="Lewis E.E."/>
            <person name="Goodrich-Blair H."/>
            <person name="Stock S.P."/>
            <person name="Adams B.J."/>
            <person name="Sternberg P.W."/>
            <person name="Mortazavi A."/>
        </authorList>
    </citation>
    <scope>NUCLEOTIDE SEQUENCE [LARGE SCALE GENOMIC DNA]</scope>
    <source>
        <strain evidence="2 3">ALL</strain>
    </source>
</reference>
<keyword evidence="1" id="KW-0732">Signal</keyword>
<comment type="caution">
    <text evidence="2">The sequence shown here is derived from an EMBL/GenBank/DDBJ whole genome shotgun (WGS) entry which is preliminary data.</text>
</comment>
<evidence type="ECO:0000313" key="2">
    <source>
        <dbReference type="EMBL" id="TKR64863.1"/>
    </source>
</evidence>
<feature type="signal peptide" evidence="1">
    <location>
        <begin position="1"/>
        <end position="17"/>
    </location>
</feature>
<name>A0A4U5M8C4_STECR</name>
<dbReference type="Proteomes" id="UP000298663">
    <property type="component" value="Unassembled WGS sequence"/>
</dbReference>
<dbReference type="EMBL" id="AZBU02000009">
    <property type="protein sequence ID" value="TKR64863.1"/>
    <property type="molecule type" value="Genomic_DNA"/>
</dbReference>
<reference evidence="2 3" key="2">
    <citation type="journal article" date="2019" name="G3 (Bethesda)">
        <title>Hybrid Assembly of the Genome of the Entomopathogenic Nematode Steinernema carpocapsae Identifies the X-Chromosome.</title>
        <authorList>
            <person name="Serra L."/>
            <person name="Macchietto M."/>
            <person name="Macias-Munoz A."/>
            <person name="McGill C.J."/>
            <person name="Rodriguez I.M."/>
            <person name="Rodriguez B."/>
            <person name="Murad R."/>
            <person name="Mortazavi A."/>
        </authorList>
    </citation>
    <scope>NUCLEOTIDE SEQUENCE [LARGE SCALE GENOMIC DNA]</scope>
    <source>
        <strain evidence="2 3">ALL</strain>
    </source>
</reference>
<evidence type="ECO:0000256" key="1">
    <source>
        <dbReference type="SAM" id="SignalP"/>
    </source>
</evidence>
<accession>A0A4U5M8C4</accession>
<proteinExistence type="predicted"/>
<gene>
    <name evidence="2" type="ORF">L596_025340</name>
</gene>
<evidence type="ECO:0008006" key="4">
    <source>
        <dbReference type="Google" id="ProtNLM"/>
    </source>
</evidence>
<feature type="chain" id="PRO_5020792282" description="Chitin-binding type-2 domain-containing protein" evidence="1">
    <location>
        <begin position="18"/>
        <end position="107"/>
    </location>
</feature>
<protein>
    <recommendedName>
        <fullName evidence="4">Chitin-binding type-2 domain-containing protein</fullName>
    </recommendedName>
</protein>
<evidence type="ECO:0000313" key="3">
    <source>
        <dbReference type="Proteomes" id="UP000298663"/>
    </source>
</evidence>
<sequence length="107" mass="11856">MFLLLLVAFAIVASSSSQGSPPSPGCFPYTCVPFTPECPPGFNLIADTATVCAVSPQLYRYEFCAHTYMPSCDWSPCMEWNADYNDEYLEEACDPPIVKSSWFCCPN</sequence>
<dbReference type="AlphaFoldDB" id="A0A4U5M8C4"/>